<dbReference type="Proteomes" id="UP001203338">
    <property type="component" value="Unassembled WGS sequence"/>
</dbReference>
<comment type="caution">
    <text evidence="1">The sequence shown here is derived from an EMBL/GenBank/DDBJ whole genome shotgun (WGS) entry which is preliminary data.</text>
</comment>
<name>A0ABT0PJB8_9GAMM</name>
<protein>
    <submittedName>
        <fullName evidence="1">Uncharacterized protein</fullName>
    </submittedName>
</protein>
<organism evidence="1 2">
    <name type="scientific">Parendozoicomonas callyspongiae</name>
    <dbReference type="NCBI Taxonomy" id="2942213"/>
    <lineage>
        <taxon>Bacteria</taxon>
        <taxon>Pseudomonadati</taxon>
        <taxon>Pseudomonadota</taxon>
        <taxon>Gammaproteobacteria</taxon>
        <taxon>Oceanospirillales</taxon>
        <taxon>Endozoicomonadaceae</taxon>
        <taxon>Parendozoicomonas</taxon>
    </lineage>
</organism>
<sequence length="149" mass="16953">MPARQIYLTRAVTLTLIFLSQLLFIRPAACSDIKFSKRYQIFGMVSGEKISAGFIHRHDVEVDENYIAASHYHSKLDIQIRCNNDNTMAICHELRNKSSGIKKAAVNQFNYCFDAFSPGIGYRYSTAIKPNRFTEGFFLQAWGTIKESG</sequence>
<proteinExistence type="predicted"/>
<dbReference type="EMBL" id="JAMFLX010000026">
    <property type="protein sequence ID" value="MCL6271490.1"/>
    <property type="molecule type" value="Genomic_DNA"/>
</dbReference>
<accession>A0ABT0PJB8</accession>
<gene>
    <name evidence="1" type="ORF">M3P05_16340</name>
</gene>
<dbReference type="RefSeq" id="WP_249701106.1">
    <property type="nucleotide sequence ID" value="NZ_JAMFLX010000026.1"/>
</dbReference>
<evidence type="ECO:0000313" key="1">
    <source>
        <dbReference type="EMBL" id="MCL6271490.1"/>
    </source>
</evidence>
<reference evidence="1 2" key="1">
    <citation type="submission" date="2022-05" db="EMBL/GenBank/DDBJ databases">
        <authorList>
            <person name="Park J.-S."/>
        </authorList>
    </citation>
    <scope>NUCLEOTIDE SEQUENCE [LARGE SCALE GENOMIC DNA]</scope>
    <source>
        <strain evidence="1 2">2012CJ34-2</strain>
    </source>
</reference>
<keyword evidence="2" id="KW-1185">Reference proteome</keyword>
<evidence type="ECO:0000313" key="2">
    <source>
        <dbReference type="Proteomes" id="UP001203338"/>
    </source>
</evidence>